<evidence type="ECO:0000313" key="2">
    <source>
        <dbReference type="Proteomes" id="UP000068382"/>
    </source>
</evidence>
<protein>
    <submittedName>
        <fullName evidence="1">Uncharacterized protein</fullName>
    </submittedName>
</protein>
<proteinExistence type="predicted"/>
<name>A0A132C4X8_9RHOB</name>
<keyword evidence="2" id="KW-1185">Reference proteome</keyword>
<evidence type="ECO:0000313" key="1">
    <source>
        <dbReference type="EMBL" id="KUP95047.1"/>
    </source>
</evidence>
<dbReference type="Proteomes" id="UP000068382">
    <property type="component" value="Unassembled WGS sequence"/>
</dbReference>
<comment type="caution">
    <text evidence="1">The sequence shown here is derived from an EMBL/GenBank/DDBJ whole genome shotgun (WGS) entry which is preliminary data.</text>
</comment>
<reference evidence="1 2" key="1">
    <citation type="submission" date="2015-12" db="EMBL/GenBank/DDBJ databases">
        <title>Genome sequence of the marine Rhodobacteraceae strain O3.65, Candidatus Tritonibacter horizontis.</title>
        <authorList>
            <person name="Poehlein A."/>
            <person name="Giebel H.A."/>
            <person name="Voget S."/>
            <person name="Brinkhoff T."/>
        </authorList>
    </citation>
    <scope>NUCLEOTIDE SEQUENCE [LARGE SCALE GENOMIC DNA]</scope>
    <source>
        <strain evidence="1 2">O3.65</strain>
    </source>
</reference>
<dbReference type="AlphaFoldDB" id="A0A132C4X8"/>
<dbReference type="EMBL" id="LPUY01000008">
    <property type="protein sequence ID" value="KUP95047.1"/>
    <property type="molecule type" value="Genomic_DNA"/>
</dbReference>
<accession>A0A132C4X8</accession>
<gene>
    <name evidence="1" type="ORF">TRIHO_03850</name>
</gene>
<organism evidence="1 2">
    <name type="scientific">Tritonibacter horizontis</name>
    <dbReference type="NCBI Taxonomy" id="1768241"/>
    <lineage>
        <taxon>Bacteria</taxon>
        <taxon>Pseudomonadati</taxon>
        <taxon>Pseudomonadota</taxon>
        <taxon>Alphaproteobacteria</taxon>
        <taxon>Rhodobacterales</taxon>
        <taxon>Paracoccaceae</taxon>
        <taxon>Tritonibacter</taxon>
    </lineage>
</organism>
<sequence length="65" mass="7506">MSGMLCVSDRPNAGRSHMQQVPGMTPVPCTWWGQKHTAPEEALVSYKFMFLLRLWRTWVRNAAEL</sequence>